<keyword evidence="3" id="KW-1185">Reference proteome</keyword>
<organism evidence="2 3">
    <name type="scientific">Aphanomyces euteiches</name>
    <dbReference type="NCBI Taxonomy" id="100861"/>
    <lineage>
        <taxon>Eukaryota</taxon>
        <taxon>Sar</taxon>
        <taxon>Stramenopiles</taxon>
        <taxon>Oomycota</taxon>
        <taxon>Saprolegniomycetes</taxon>
        <taxon>Saprolegniales</taxon>
        <taxon>Verrucalvaceae</taxon>
        <taxon>Aphanomyces</taxon>
    </lineage>
</organism>
<feature type="compositionally biased region" description="Acidic residues" evidence="1">
    <location>
        <begin position="1"/>
        <end position="10"/>
    </location>
</feature>
<sequence>MQSNDQEEDPAFAKKSKKDTSISPADSDTDCSSEISDWDFWGDESAFSNVDQVVHVRSDMGLVVSDYLCPCGECPLYPIIEERVMKCCVPPSSKGALCQILQAFSTYNEVVGFQPSMIPKAQRCLSQHKGDIDAAFQSFIALVET</sequence>
<accession>A0A6G0XVP4</accession>
<reference evidence="2 3" key="1">
    <citation type="submission" date="2019-07" db="EMBL/GenBank/DDBJ databases">
        <title>Genomics analysis of Aphanomyces spp. identifies a new class of oomycete effector associated with host adaptation.</title>
        <authorList>
            <person name="Gaulin E."/>
        </authorList>
    </citation>
    <scope>NUCLEOTIDE SEQUENCE [LARGE SCALE GENOMIC DNA]</scope>
    <source>
        <strain evidence="2 3">ATCC 201684</strain>
    </source>
</reference>
<dbReference type="AlphaFoldDB" id="A0A6G0XVP4"/>
<gene>
    <name evidence="2" type="ORF">Ae201684_001034</name>
</gene>
<feature type="region of interest" description="Disordered" evidence="1">
    <location>
        <begin position="1"/>
        <end position="32"/>
    </location>
</feature>
<evidence type="ECO:0000256" key="1">
    <source>
        <dbReference type="SAM" id="MobiDB-lite"/>
    </source>
</evidence>
<dbReference type="Proteomes" id="UP000481153">
    <property type="component" value="Unassembled WGS sequence"/>
</dbReference>
<evidence type="ECO:0000313" key="2">
    <source>
        <dbReference type="EMBL" id="KAF0744562.1"/>
    </source>
</evidence>
<dbReference type="EMBL" id="VJMJ01000009">
    <property type="protein sequence ID" value="KAF0744562.1"/>
    <property type="molecule type" value="Genomic_DNA"/>
</dbReference>
<evidence type="ECO:0000313" key="3">
    <source>
        <dbReference type="Proteomes" id="UP000481153"/>
    </source>
</evidence>
<comment type="caution">
    <text evidence="2">The sequence shown here is derived from an EMBL/GenBank/DDBJ whole genome shotgun (WGS) entry which is preliminary data.</text>
</comment>
<proteinExistence type="predicted"/>
<dbReference type="VEuPathDB" id="FungiDB:AeMF1_004395"/>
<name>A0A6G0XVP4_9STRA</name>
<protein>
    <submittedName>
        <fullName evidence="2">Uncharacterized protein</fullName>
    </submittedName>
</protein>